<protein>
    <recommendedName>
        <fullName evidence="7">C2H2-type domain-containing protein</fullName>
    </recommendedName>
</protein>
<evidence type="ECO:0000256" key="1">
    <source>
        <dbReference type="ARBA" id="ARBA00022723"/>
    </source>
</evidence>
<dbReference type="PANTHER" id="PTHR23235">
    <property type="entry name" value="KRUEPPEL-LIKE TRANSCRIPTION FACTOR"/>
    <property type="match status" value="1"/>
</dbReference>
<dbReference type="SUPFAM" id="SSF57667">
    <property type="entry name" value="beta-beta-alpha zinc fingers"/>
    <property type="match status" value="1"/>
</dbReference>
<feature type="compositionally biased region" description="Low complexity" evidence="6">
    <location>
        <begin position="156"/>
        <end position="166"/>
    </location>
</feature>
<evidence type="ECO:0000256" key="4">
    <source>
        <dbReference type="ARBA" id="ARBA00022833"/>
    </source>
</evidence>
<dbReference type="Pfam" id="PF00096">
    <property type="entry name" value="zf-C2H2"/>
    <property type="match status" value="1"/>
</dbReference>
<feature type="domain" description="C2H2-type" evidence="7">
    <location>
        <begin position="374"/>
        <end position="401"/>
    </location>
</feature>
<evidence type="ECO:0000313" key="8">
    <source>
        <dbReference type="EMBL" id="GMT06528.1"/>
    </source>
</evidence>
<dbReference type="GO" id="GO:0000978">
    <property type="term" value="F:RNA polymerase II cis-regulatory region sequence-specific DNA binding"/>
    <property type="evidence" value="ECO:0007669"/>
    <property type="project" value="TreeGrafter"/>
</dbReference>
<dbReference type="PROSITE" id="PS00028">
    <property type="entry name" value="ZINC_FINGER_C2H2_1"/>
    <property type="match status" value="2"/>
</dbReference>
<feature type="region of interest" description="Disordered" evidence="6">
    <location>
        <begin position="218"/>
        <end position="242"/>
    </location>
</feature>
<comment type="caution">
    <text evidence="8">The sequence shown here is derived from an EMBL/GenBank/DDBJ whole genome shotgun (WGS) entry which is preliminary data.</text>
</comment>
<dbReference type="InterPro" id="IPR013087">
    <property type="entry name" value="Znf_C2H2_type"/>
</dbReference>
<accession>A0AAV5UIK4</accession>
<dbReference type="Proteomes" id="UP001432027">
    <property type="component" value="Unassembled WGS sequence"/>
</dbReference>
<feature type="compositionally biased region" description="Pro residues" evidence="6">
    <location>
        <begin position="226"/>
        <end position="237"/>
    </location>
</feature>
<keyword evidence="4" id="KW-0862">Zinc</keyword>
<dbReference type="Gene3D" id="3.30.160.60">
    <property type="entry name" value="Classic Zinc Finger"/>
    <property type="match status" value="2"/>
</dbReference>
<dbReference type="PROSITE" id="PS50157">
    <property type="entry name" value="ZINC_FINGER_C2H2_2"/>
    <property type="match status" value="2"/>
</dbReference>
<evidence type="ECO:0000259" key="7">
    <source>
        <dbReference type="PROSITE" id="PS50157"/>
    </source>
</evidence>
<keyword evidence="9" id="KW-1185">Reference proteome</keyword>
<organism evidence="8 9">
    <name type="scientific">Pristionchus entomophagus</name>
    <dbReference type="NCBI Taxonomy" id="358040"/>
    <lineage>
        <taxon>Eukaryota</taxon>
        <taxon>Metazoa</taxon>
        <taxon>Ecdysozoa</taxon>
        <taxon>Nematoda</taxon>
        <taxon>Chromadorea</taxon>
        <taxon>Rhabditida</taxon>
        <taxon>Rhabditina</taxon>
        <taxon>Diplogasteromorpha</taxon>
        <taxon>Diplogasteroidea</taxon>
        <taxon>Neodiplogasteridae</taxon>
        <taxon>Pristionchus</taxon>
    </lineage>
</organism>
<dbReference type="GO" id="GO:0005694">
    <property type="term" value="C:chromosome"/>
    <property type="evidence" value="ECO:0007669"/>
    <property type="project" value="UniProtKB-ARBA"/>
</dbReference>
<sequence>MDRPLILNSLLTFIHNYRDSARLRPLVSEFFPLNEIVEAEQLLEKRLGLKGDVFFLYDSIVASGRTPIFAAADLTVMPLVLIDNTEKDEMIREMRGLRRFITEALNGRIDDLSSRVYDSSSSEGDLILSSSSKSPVPLSPSISSPDLLLSTTSTLDMDTSTSSASTEKSCGEVEQAQKLDQSMLEDRISDKTFDGPPSKKKCSRSLDAAVAKLNDIQRQTKSEPLSPSPCVPTPPHVTPAHHPQLPLWASSMQLDPQSYLALISRLVQSSMPSPTVAKTVPRPSSLHSAASPREDNVDRRVPTADLDEDDDDGDKGYDDASPSPSEQAMMMMKEEDGDDEDKPFVCPHVNCLKRFGNKFLLKKHQFIHTGLRPHACPYCSKRFNRKDNLLRHKKTHLGGDEPPSAAVNISLLLAAAQGEAEEE</sequence>
<reference evidence="8" key="1">
    <citation type="submission" date="2023-10" db="EMBL/GenBank/DDBJ databases">
        <title>Genome assembly of Pristionchus species.</title>
        <authorList>
            <person name="Yoshida K."/>
            <person name="Sommer R.J."/>
        </authorList>
    </citation>
    <scope>NUCLEOTIDE SEQUENCE</scope>
    <source>
        <strain evidence="8">RS0144</strain>
    </source>
</reference>
<keyword evidence="2" id="KW-0677">Repeat</keyword>
<evidence type="ECO:0000256" key="2">
    <source>
        <dbReference type="ARBA" id="ARBA00022737"/>
    </source>
</evidence>
<dbReference type="GO" id="GO:0045893">
    <property type="term" value="P:positive regulation of DNA-templated transcription"/>
    <property type="evidence" value="ECO:0007669"/>
    <property type="project" value="UniProtKB-ARBA"/>
</dbReference>
<feature type="domain" description="C2H2-type" evidence="7">
    <location>
        <begin position="344"/>
        <end position="373"/>
    </location>
</feature>
<evidence type="ECO:0000313" key="9">
    <source>
        <dbReference type="Proteomes" id="UP001432027"/>
    </source>
</evidence>
<dbReference type="PANTHER" id="PTHR23235:SF120">
    <property type="entry name" value="KRUPPEL-LIKE FACTOR 15"/>
    <property type="match status" value="1"/>
</dbReference>
<evidence type="ECO:0000256" key="6">
    <source>
        <dbReference type="SAM" id="MobiDB-lite"/>
    </source>
</evidence>
<dbReference type="GO" id="GO:0008270">
    <property type="term" value="F:zinc ion binding"/>
    <property type="evidence" value="ECO:0007669"/>
    <property type="project" value="UniProtKB-KW"/>
</dbReference>
<proteinExistence type="predicted"/>
<keyword evidence="3 5" id="KW-0863">Zinc-finger</keyword>
<evidence type="ECO:0000256" key="5">
    <source>
        <dbReference type="PROSITE-ProRule" id="PRU00042"/>
    </source>
</evidence>
<dbReference type="FunFam" id="3.30.160.60:FF:001732">
    <property type="entry name" value="Zgc:162936"/>
    <property type="match status" value="1"/>
</dbReference>
<dbReference type="SMART" id="SM00355">
    <property type="entry name" value="ZnF_C2H2"/>
    <property type="match status" value="2"/>
</dbReference>
<dbReference type="AlphaFoldDB" id="A0AAV5UIK4"/>
<gene>
    <name evidence="8" type="ORF">PENTCL1PPCAC_28702</name>
</gene>
<feature type="region of interest" description="Disordered" evidence="6">
    <location>
        <begin position="156"/>
        <end position="175"/>
    </location>
</feature>
<dbReference type="GO" id="GO:0000981">
    <property type="term" value="F:DNA-binding transcription factor activity, RNA polymerase II-specific"/>
    <property type="evidence" value="ECO:0007669"/>
    <property type="project" value="TreeGrafter"/>
</dbReference>
<name>A0AAV5UIK4_9BILA</name>
<keyword evidence="1" id="KW-0479">Metal-binding</keyword>
<evidence type="ECO:0000256" key="3">
    <source>
        <dbReference type="ARBA" id="ARBA00022771"/>
    </source>
</evidence>
<dbReference type="EMBL" id="BTSX01000006">
    <property type="protein sequence ID" value="GMT06528.1"/>
    <property type="molecule type" value="Genomic_DNA"/>
</dbReference>
<feature type="region of interest" description="Disordered" evidence="6">
    <location>
        <begin position="273"/>
        <end position="325"/>
    </location>
</feature>
<feature type="compositionally biased region" description="Basic and acidic residues" evidence="6">
    <location>
        <begin position="292"/>
        <end position="302"/>
    </location>
</feature>
<dbReference type="InterPro" id="IPR036236">
    <property type="entry name" value="Znf_C2H2_sf"/>
</dbReference>